<evidence type="ECO:0000313" key="2">
    <source>
        <dbReference type="Proteomes" id="UP000182409"/>
    </source>
</evidence>
<dbReference type="RefSeq" id="WP_074655366.1">
    <property type="nucleotide sequence ID" value="NZ_FNSD01000001.1"/>
</dbReference>
<dbReference type="AlphaFoldDB" id="A0A1H4T3L6"/>
<evidence type="ECO:0008006" key="3">
    <source>
        <dbReference type="Google" id="ProtNLM"/>
    </source>
</evidence>
<protein>
    <recommendedName>
        <fullName evidence="3">DUF4254 domain-containing protein</fullName>
    </recommendedName>
</protein>
<gene>
    <name evidence="1" type="ORF">SAMN05443244_3633</name>
</gene>
<proteinExistence type="predicted"/>
<reference evidence="1 2" key="1">
    <citation type="submission" date="2016-10" db="EMBL/GenBank/DDBJ databases">
        <authorList>
            <person name="de Groot N.N."/>
        </authorList>
    </citation>
    <scope>NUCLEOTIDE SEQUENCE [LARGE SCALE GENOMIC DNA]</scope>
    <source>
        <strain evidence="1 2">AB35.6</strain>
    </source>
</reference>
<accession>A0A1H4T3L6</accession>
<sequence>MQQPSQPDAAPTPLVPVILVDEQDSATLRWHNDGGNTQLLGTDVPAGLTPAGIAMRLHAANFTLWHLEDEARDPSATDRTIVECKRSIDRTNQQRNNLVESLDETLLQLLQQNESAPLHSETPGQILDRLSILSLKIFHTREESERFTATAAHRQRNLLRLRILIEQRDDLRQALTLLFEEILGGERRFRLYRQMKMYNDPELNPVLYTASEHR</sequence>
<organism evidence="1 2">
    <name type="scientific">Terriglobus roseus</name>
    <dbReference type="NCBI Taxonomy" id="392734"/>
    <lineage>
        <taxon>Bacteria</taxon>
        <taxon>Pseudomonadati</taxon>
        <taxon>Acidobacteriota</taxon>
        <taxon>Terriglobia</taxon>
        <taxon>Terriglobales</taxon>
        <taxon>Acidobacteriaceae</taxon>
        <taxon>Terriglobus</taxon>
    </lineage>
</organism>
<evidence type="ECO:0000313" key="1">
    <source>
        <dbReference type="EMBL" id="SEC50910.1"/>
    </source>
</evidence>
<dbReference type="InterPro" id="IPR025350">
    <property type="entry name" value="DUF4254"/>
</dbReference>
<dbReference type="Pfam" id="PF14063">
    <property type="entry name" value="DUF4254"/>
    <property type="match status" value="1"/>
</dbReference>
<dbReference type="Proteomes" id="UP000182409">
    <property type="component" value="Unassembled WGS sequence"/>
</dbReference>
<dbReference type="OrthoDB" id="9805817at2"/>
<dbReference type="EMBL" id="FNSD01000001">
    <property type="protein sequence ID" value="SEC50910.1"/>
    <property type="molecule type" value="Genomic_DNA"/>
</dbReference>
<name>A0A1H4T3L6_9BACT</name>